<dbReference type="Proteomes" id="UP001219525">
    <property type="component" value="Unassembled WGS sequence"/>
</dbReference>
<feature type="region of interest" description="Disordered" evidence="1">
    <location>
        <begin position="1383"/>
        <end position="1439"/>
    </location>
</feature>
<gene>
    <name evidence="2" type="ORF">GGX14DRAFT_386232</name>
</gene>
<evidence type="ECO:0000256" key="1">
    <source>
        <dbReference type="SAM" id="MobiDB-lite"/>
    </source>
</evidence>
<feature type="region of interest" description="Disordered" evidence="1">
    <location>
        <begin position="828"/>
        <end position="865"/>
    </location>
</feature>
<organism evidence="2 3">
    <name type="scientific">Mycena pura</name>
    <dbReference type="NCBI Taxonomy" id="153505"/>
    <lineage>
        <taxon>Eukaryota</taxon>
        <taxon>Fungi</taxon>
        <taxon>Dikarya</taxon>
        <taxon>Basidiomycota</taxon>
        <taxon>Agaricomycotina</taxon>
        <taxon>Agaricomycetes</taxon>
        <taxon>Agaricomycetidae</taxon>
        <taxon>Agaricales</taxon>
        <taxon>Marasmiineae</taxon>
        <taxon>Mycenaceae</taxon>
        <taxon>Mycena</taxon>
    </lineage>
</organism>
<feature type="compositionally biased region" description="Basic and acidic residues" evidence="1">
    <location>
        <begin position="271"/>
        <end position="288"/>
    </location>
</feature>
<feature type="region of interest" description="Disordered" evidence="1">
    <location>
        <begin position="773"/>
        <end position="792"/>
    </location>
</feature>
<feature type="compositionally biased region" description="Basic residues" evidence="1">
    <location>
        <begin position="1408"/>
        <end position="1417"/>
    </location>
</feature>
<accession>A0AAD6YP34</accession>
<feature type="compositionally biased region" description="Low complexity" evidence="1">
    <location>
        <begin position="842"/>
        <end position="863"/>
    </location>
</feature>
<sequence>MTFWHIGQCQLVSKLTRMHVKHDSIHQKVCGRNAWAKSNLGLAGACAGSESDTTKGSPGARPEPVMSILTRTGVLSGLRGAPMRRSYLHPIGGIGCHARIFYLTSFLYHSAHSIWPLRLDMPELAEILAFRAWLEWFIGNTETPGALKILSLWADPKSTEKGDMQKREERLMEFAATLSEKMFCLDFHCPWAVRLERIAASIPDTHGLLIIKVSGLSGYKSFTHIYAEAWERLPMPEPWFKQPNVDGFKPDTPSNSGLVSRLNKYMPPTWRGKDPDRRLTEQRPPPKDDEWDDPLEGSSGMDKFEALTPTAPSRLANPGSSKIKKSKSKRNRDKVSQSNTKLTSHGFSATKASLDLNPKSVAGVSTKLESMGVKKTAKRKPEQCTDKDIDHSLYLWPNYLFPELDKAGVAETDVFANLDLELIGTEYDARDIILDLKACYLEIEPLLHTSPQIYTNEEWEGVTRVTSNSNKRGFKVVLALQMVTHTLAWLSNDNNCHTYWFSRADMDIARPGRVPDVVQNYRGWCEYVAKWLELADKDNKLDMRSVGDVLSSAGNQPWRAVGRYSLDEIAARAGIELWMLWGKLKKDVPRLTAAIEMFYLFALERYCAVEWILAKSRELNKKRGTNSFLLITTKDCVTRQLFWMTSDRIKRLSMRYNRLSIRSYRTLDNPIVVHPVTPVRMPPDAPTLPPVPPYASQYLQVATNLRSPFSEPVNLRMSLTNIHDRPHNLWSSPHHLRSFIGSATQMSGDSEIQCLGDLAIRRFGDSAVRRFAATTEQPPKEPWKLRPRPALSHPRPRLRLAMVLMDQTLSREFTTLCPSRTTPVAIQASPRAGSGLLPPAPGASSWSPGPSTSTPKPGHTTPKAPRGFSVFLASFGVSEPLRSELRRSRRSAIPLGDFGDLEVHSHSRTTSEALSASAFRGFLAFLRFDAAVLRSLGDFGGSQPLMNLRGPCVSRVVGLHPDPPELWPAFRPLRLELRISNPLSLGLTCVVPPDRFPRVDAPWVFDLAELAPAVLLWGHLGPLIVGRTKWAELYATEAEGATTAVMRERFNKISKRNELSAAQKLTFKPSKDLTPEERSELEAAYGCEELNPVAKYFYKKAGRRSTLASQIQIAPLPLVILTLLWSVASTSAHRPVGSSVASGLSSEFDEDEDVMLVDDDEDEPFTGELPLLTDSEDESGDEAEAMDVDEESANMNKVDKFVDPRAEIEEGDDTEYAEPVLSLIQDPVRRKINTRVVKMTEGSGWTILKPPKSSTTTRRLGPRTDALVAGQLNEGLRKKMTLLQMKASLRLYTVGPMDFCGHAKSIEQGAQGRNLVVVCPWHPMVSAEQLLANKAWQTIGTWPKGMQKLSVKGMRTEKTLRLKVRKELQTIWTHTRPMNENDVATEVQRQKKMRRQKREEKARDAAKKAKHKGKGKQRMATPPELQAVTLTPKDDEAEFHSTRLNELAGDGEGRRVMRSLASRLLGVRVYSKRN</sequence>
<feature type="compositionally biased region" description="Acidic residues" evidence="1">
    <location>
        <begin position="1174"/>
        <end position="1187"/>
    </location>
</feature>
<feature type="compositionally biased region" description="Basic and acidic residues" evidence="1">
    <location>
        <begin position="1397"/>
        <end position="1407"/>
    </location>
</feature>
<protein>
    <submittedName>
        <fullName evidence="2">Uncharacterized protein</fullName>
    </submittedName>
</protein>
<comment type="caution">
    <text evidence="2">The sequence shown here is derived from an EMBL/GenBank/DDBJ whole genome shotgun (WGS) entry which is preliminary data.</text>
</comment>
<proteinExistence type="predicted"/>
<reference evidence="2" key="1">
    <citation type="submission" date="2023-03" db="EMBL/GenBank/DDBJ databases">
        <title>Massive genome expansion in bonnet fungi (Mycena s.s.) driven by repeated elements and novel gene families across ecological guilds.</title>
        <authorList>
            <consortium name="Lawrence Berkeley National Laboratory"/>
            <person name="Harder C.B."/>
            <person name="Miyauchi S."/>
            <person name="Viragh M."/>
            <person name="Kuo A."/>
            <person name="Thoen E."/>
            <person name="Andreopoulos B."/>
            <person name="Lu D."/>
            <person name="Skrede I."/>
            <person name="Drula E."/>
            <person name="Henrissat B."/>
            <person name="Morin E."/>
            <person name="Kohler A."/>
            <person name="Barry K."/>
            <person name="LaButti K."/>
            <person name="Morin E."/>
            <person name="Salamov A."/>
            <person name="Lipzen A."/>
            <person name="Mereny Z."/>
            <person name="Hegedus B."/>
            <person name="Baldrian P."/>
            <person name="Stursova M."/>
            <person name="Weitz H."/>
            <person name="Taylor A."/>
            <person name="Grigoriev I.V."/>
            <person name="Nagy L.G."/>
            <person name="Martin F."/>
            <person name="Kauserud H."/>
        </authorList>
    </citation>
    <scope>NUCLEOTIDE SEQUENCE</scope>
    <source>
        <strain evidence="2">9144</strain>
    </source>
</reference>
<feature type="region of interest" description="Disordered" evidence="1">
    <location>
        <begin position="1161"/>
        <end position="1187"/>
    </location>
</feature>
<feature type="compositionally biased region" description="Polar residues" evidence="1">
    <location>
        <begin position="336"/>
        <end position="346"/>
    </location>
</feature>
<evidence type="ECO:0000313" key="2">
    <source>
        <dbReference type="EMBL" id="KAJ7225313.1"/>
    </source>
</evidence>
<keyword evidence="3" id="KW-1185">Reference proteome</keyword>
<evidence type="ECO:0000313" key="3">
    <source>
        <dbReference type="Proteomes" id="UP001219525"/>
    </source>
</evidence>
<feature type="compositionally biased region" description="Basic residues" evidence="1">
    <location>
        <begin position="322"/>
        <end position="332"/>
    </location>
</feature>
<dbReference type="EMBL" id="JARJCW010000004">
    <property type="protein sequence ID" value="KAJ7225313.1"/>
    <property type="molecule type" value="Genomic_DNA"/>
</dbReference>
<name>A0AAD6YP34_9AGAR</name>
<feature type="region of interest" description="Disordered" evidence="1">
    <location>
        <begin position="244"/>
        <end position="346"/>
    </location>
</feature>